<proteinExistence type="predicted"/>
<dbReference type="Proteomes" id="UP000298030">
    <property type="component" value="Unassembled WGS sequence"/>
</dbReference>
<gene>
    <name evidence="2" type="ORF">FA13DRAFT_1883833</name>
</gene>
<accession>A0A4Y7SZI6</accession>
<feature type="region of interest" description="Disordered" evidence="1">
    <location>
        <begin position="628"/>
        <end position="662"/>
    </location>
</feature>
<organism evidence="2 3">
    <name type="scientific">Coprinellus micaceus</name>
    <name type="common">Glistening ink-cap mushroom</name>
    <name type="synonym">Coprinus micaceus</name>
    <dbReference type="NCBI Taxonomy" id="71717"/>
    <lineage>
        <taxon>Eukaryota</taxon>
        <taxon>Fungi</taxon>
        <taxon>Dikarya</taxon>
        <taxon>Basidiomycota</taxon>
        <taxon>Agaricomycotina</taxon>
        <taxon>Agaricomycetes</taxon>
        <taxon>Agaricomycetidae</taxon>
        <taxon>Agaricales</taxon>
        <taxon>Agaricineae</taxon>
        <taxon>Psathyrellaceae</taxon>
        <taxon>Coprinellus</taxon>
    </lineage>
</organism>
<sequence length="842" mass="93808">MTDTHSRVHRRAVIFTDLPTELKAIIVELRRRQAALDNPRTVNGWHTAIRDLCMVSKDLVPLCQEELFESIQMEPVNCQLGLEVHGAPDTMLLFTKLAESSPDLCRLVKGLSITIPNKALSKDIATRVASALRLMTNIETLGIGQDPRGRSGPVRCKSLFEVGRSARAPKVVDALREMVKTERLSSLLVKGIRLAPHDLMECTGLINLTLLDSDLCSTDGTQHIGTVQSDSPIYLESIDMSGDDPCHLAPLAIDQHPKLDMSRVTTVKAPWKPEILKQVLERTKSVKHLIIKPTTNDPQSVPEKGILQWLHPNSFSTLLILNLAIHFDMCQQPETGNIWPWLRDLYLGLTADGLLLRLTALQKLEIKLSIQAGSDFDFSWRRSFGDQWGGLDRALVASDGKLALKSLKVVSIRFAPRGEDYELDRVKKLKTFISTCVFQRQFPGLRALLGGHQKGVEGCPGRGFPGSHDCSYLIYSIRPSQNRQRSAQSEDPIYLESITIGGGKACRSVVPVIKLGFSRLTALRTLNITVGVKAVGKVALKSLKVVGVRFALHGDKYDVVRVKQVQTYDGLHVPVSSVARVVGQGRDKFGGLHRLLWARNEGIGSSCGWGPPGSCIKNNLGSDALRKRERKTRLRHSGGDVLTHSKEKDRDEPGSEDYQTTPRGYIHFSPSPAPLLHPAFLCISLGVRFHFPTYFFFRLEELKERRKEGAIAKWLRRQIRNLFLFEGRSRWPIVSGKYESSSISTPSRECDPLKGAQGNVILARINGSESNAFLSLRPQVRACAVQWFLGYMRSRLGETRDFGLDARRPEFACEVKEVTGGPSEVYYLNDYAPGLEVNQAHD</sequence>
<evidence type="ECO:0000313" key="3">
    <source>
        <dbReference type="Proteomes" id="UP000298030"/>
    </source>
</evidence>
<evidence type="ECO:0000313" key="2">
    <source>
        <dbReference type="EMBL" id="TEB27266.1"/>
    </source>
</evidence>
<reference evidence="2 3" key="1">
    <citation type="journal article" date="2019" name="Nat. Ecol. Evol.">
        <title>Megaphylogeny resolves global patterns of mushroom evolution.</title>
        <authorList>
            <person name="Varga T."/>
            <person name="Krizsan K."/>
            <person name="Foldi C."/>
            <person name="Dima B."/>
            <person name="Sanchez-Garcia M."/>
            <person name="Sanchez-Ramirez S."/>
            <person name="Szollosi G.J."/>
            <person name="Szarkandi J.G."/>
            <person name="Papp V."/>
            <person name="Albert L."/>
            <person name="Andreopoulos W."/>
            <person name="Angelini C."/>
            <person name="Antonin V."/>
            <person name="Barry K.W."/>
            <person name="Bougher N.L."/>
            <person name="Buchanan P."/>
            <person name="Buyck B."/>
            <person name="Bense V."/>
            <person name="Catcheside P."/>
            <person name="Chovatia M."/>
            <person name="Cooper J."/>
            <person name="Damon W."/>
            <person name="Desjardin D."/>
            <person name="Finy P."/>
            <person name="Geml J."/>
            <person name="Haridas S."/>
            <person name="Hughes K."/>
            <person name="Justo A."/>
            <person name="Karasinski D."/>
            <person name="Kautmanova I."/>
            <person name="Kiss B."/>
            <person name="Kocsube S."/>
            <person name="Kotiranta H."/>
            <person name="LaButti K.M."/>
            <person name="Lechner B.E."/>
            <person name="Liimatainen K."/>
            <person name="Lipzen A."/>
            <person name="Lukacs Z."/>
            <person name="Mihaltcheva S."/>
            <person name="Morgado L.N."/>
            <person name="Niskanen T."/>
            <person name="Noordeloos M.E."/>
            <person name="Ohm R.A."/>
            <person name="Ortiz-Santana B."/>
            <person name="Ovrebo C."/>
            <person name="Racz N."/>
            <person name="Riley R."/>
            <person name="Savchenko A."/>
            <person name="Shiryaev A."/>
            <person name="Soop K."/>
            <person name="Spirin V."/>
            <person name="Szebenyi C."/>
            <person name="Tomsovsky M."/>
            <person name="Tulloss R.E."/>
            <person name="Uehling J."/>
            <person name="Grigoriev I.V."/>
            <person name="Vagvolgyi C."/>
            <person name="Papp T."/>
            <person name="Martin F.M."/>
            <person name="Miettinen O."/>
            <person name="Hibbett D.S."/>
            <person name="Nagy L.G."/>
        </authorList>
    </citation>
    <scope>NUCLEOTIDE SEQUENCE [LARGE SCALE GENOMIC DNA]</scope>
    <source>
        <strain evidence="2 3">FP101781</strain>
    </source>
</reference>
<dbReference type="EMBL" id="QPFP01000041">
    <property type="protein sequence ID" value="TEB27266.1"/>
    <property type="molecule type" value="Genomic_DNA"/>
</dbReference>
<keyword evidence="3" id="KW-1185">Reference proteome</keyword>
<protein>
    <submittedName>
        <fullName evidence="2">Uncharacterized protein</fullName>
    </submittedName>
</protein>
<evidence type="ECO:0000256" key="1">
    <source>
        <dbReference type="SAM" id="MobiDB-lite"/>
    </source>
</evidence>
<feature type="compositionally biased region" description="Basic and acidic residues" evidence="1">
    <location>
        <begin position="643"/>
        <end position="653"/>
    </location>
</feature>
<dbReference type="AlphaFoldDB" id="A0A4Y7SZI6"/>
<name>A0A4Y7SZI6_COPMI</name>
<comment type="caution">
    <text evidence="2">The sequence shown here is derived from an EMBL/GenBank/DDBJ whole genome shotgun (WGS) entry which is preliminary data.</text>
</comment>